<dbReference type="Pfam" id="PF03232">
    <property type="entry name" value="COQ7"/>
    <property type="match status" value="1"/>
</dbReference>
<protein>
    <submittedName>
        <fullName evidence="9">2-polyprenyl-3-methyl-6-methoxy-1,4-benzoquinol hydroxylase, coq7 type</fullName>
    </submittedName>
</protein>
<keyword evidence="7" id="KW-0503">Monooxygenase</keyword>
<keyword evidence="4" id="KW-0479">Metal-binding</keyword>
<keyword evidence="8" id="KW-0472">Membrane</keyword>
<accession>A0A3B0WD41</accession>
<dbReference type="GO" id="GO:0046872">
    <property type="term" value="F:metal ion binding"/>
    <property type="evidence" value="ECO:0007669"/>
    <property type="project" value="UniProtKB-KW"/>
</dbReference>
<evidence type="ECO:0000256" key="7">
    <source>
        <dbReference type="ARBA" id="ARBA00023033"/>
    </source>
</evidence>
<dbReference type="InterPro" id="IPR009078">
    <property type="entry name" value="Ferritin-like_SF"/>
</dbReference>
<keyword evidence="3" id="KW-0831">Ubiquinone biosynthesis</keyword>
<gene>
    <name evidence="9" type="ORF">MNBD_GAMMA06-1474</name>
</gene>
<evidence type="ECO:0000256" key="2">
    <source>
        <dbReference type="ARBA" id="ARBA00022475"/>
    </source>
</evidence>
<proteinExistence type="inferred from homology"/>
<evidence type="ECO:0000256" key="4">
    <source>
        <dbReference type="ARBA" id="ARBA00022723"/>
    </source>
</evidence>
<evidence type="ECO:0000256" key="1">
    <source>
        <dbReference type="ARBA" id="ARBA00004749"/>
    </source>
</evidence>
<dbReference type="EMBL" id="UOFD01000009">
    <property type="protein sequence ID" value="VAW50263.1"/>
    <property type="molecule type" value="Genomic_DNA"/>
</dbReference>
<keyword evidence="6" id="KW-0408">Iron</keyword>
<evidence type="ECO:0000256" key="6">
    <source>
        <dbReference type="ARBA" id="ARBA00023004"/>
    </source>
</evidence>
<dbReference type="HAMAP" id="MF_01658">
    <property type="entry name" value="COQ7"/>
    <property type="match status" value="1"/>
</dbReference>
<evidence type="ECO:0000256" key="3">
    <source>
        <dbReference type="ARBA" id="ARBA00022688"/>
    </source>
</evidence>
<keyword evidence="5" id="KW-0560">Oxidoreductase</keyword>
<dbReference type="InterPro" id="IPR012347">
    <property type="entry name" value="Ferritin-like"/>
</dbReference>
<reference evidence="9" key="1">
    <citation type="submission" date="2018-06" db="EMBL/GenBank/DDBJ databases">
        <authorList>
            <person name="Zhirakovskaya E."/>
        </authorList>
    </citation>
    <scope>NUCLEOTIDE SEQUENCE</scope>
</reference>
<dbReference type="PANTHER" id="PTHR11237:SF4">
    <property type="entry name" value="5-DEMETHOXYUBIQUINONE HYDROXYLASE, MITOCHONDRIAL"/>
    <property type="match status" value="1"/>
</dbReference>
<evidence type="ECO:0000256" key="8">
    <source>
        <dbReference type="ARBA" id="ARBA00023136"/>
    </source>
</evidence>
<dbReference type="CDD" id="cd01042">
    <property type="entry name" value="DMQH"/>
    <property type="match status" value="1"/>
</dbReference>
<dbReference type="GO" id="GO:0006744">
    <property type="term" value="P:ubiquinone biosynthetic process"/>
    <property type="evidence" value="ECO:0007669"/>
    <property type="project" value="UniProtKB-KW"/>
</dbReference>
<organism evidence="9">
    <name type="scientific">hydrothermal vent metagenome</name>
    <dbReference type="NCBI Taxonomy" id="652676"/>
    <lineage>
        <taxon>unclassified sequences</taxon>
        <taxon>metagenomes</taxon>
        <taxon>ecological metagenomes</taxon>
    </lineage>
</organism>
<dbReference type="NCBIfam" id="NF033656">
    <property type="entry name" value="DMQ_monoox_COQ7"/>
    <property type="match status" value="1"/>
</dbReference>
<dbReference type="InterPro" id="IPR047809">
    <property type="entry name" value="COQ7_proteobact"/>
</dbReference>
<comment type="pathway">
    <text evidence="1">Cofactor biosynthesis; ubiquinone biosynthesis.</text>
</comment>
<evidence type="ECO:0000256" key="5">
    <source>
        <dbReference type="ARBA" id="ARBA00023002"/>
    </source>
</evidence>
<dbReference type="InterPro" id="IPR011566">
    <property type="entry name" value="Ubq_synth_Coq7"/>
</dbReference>
<keyword evidence="2" id="KW-1003">Cell membrane</keyword>
<name>A0A3B0WD41_9ZZZZ</name>
<sequence>MRNYSPFDQLIMNADTALRTLFGQPLTTHREYPADDISDADFSEQDKKHIAGLMRVNHCGEVSAQALYQGQSMTSRNKDIKEKLQQAALEENDHLEWTKNRLDELGSHTSLLNPLWYAGSLAIGAAAGAIGDKWNLGFLAETEHQVVEHLESHLNKLPGGDLRSRAILEQMKIDEQKHATTAIEQGAAELPPTVKTFMMAMSKVMTGAAYYI</sequence>
<dbReference type="AlphaFoldDB" id="A0A3B0WD41"/>
<dbReference type="Gene3D" id="1.20.1260.10">
    <property type="match status" value="1"/>
</dbReference>
<evidence type="ECO:0000313" key="9">
    <source>
        <dbReference type="EMBL" id="VAW50263.1"/>
    </source>
</evidence>
<dbReference type="GO" id="GO:0004497">
    <property type="term" value="F:monooxygenase activity"/>
    <property type="evidence" value="ECO:0007669"/>
    <property type="project" value="UniProtKB-KW"/>
</dbReference>
<dbReference type="SUPFAM" id="SSF47240">
    <property type="entry name" value="Ferritin-like"/>
    <property type="match status" value="1"/>
</dbReference>
<dbReference type="PANTHER" id="PTHR11237">
    <property type="entry name" value="COENZYME Q10 BIOSYNTHESIS PROTEIN 7"/>
    <property type="match status" value="1"/>
</dbReference>